<reference evidence="1 2" key="1">
    <citation type="submission" date="2016-01" db="EMBL/GenBank/DDBJ databases">
        <title>The new phylogeny of the genus Mycobacterium.</title>
        <authorList>
            <person name="Tarcisio F."/>
            <person name="Conor M."/>
            <person name="Antonella G."/>
            <person name="Elisabetta G."/>
            <person name="Giulia F.S."/>
            <person name="Sara T."/>
            <person name="Anna F."/>
            <person name="Clotilde B."/>
            <person name="Roberto B."/>
            <person name="Veronica D.S."/>
            <person name="Fabio R."/>
            <person name="Monica P."/>
            <person name="Olivier J."/>
            <person name="Enrico T."/>
            <person name="Nicola S."/>
        </authorList>
    </citation>
    <scope>NUCLEOTIDE SEQUENCE [LARGE SCALE GENOMIC DNA]</scope>
    <source>
        <strain evidence="1 2">DSM 45394</strain>
    </source>
</reference>
<gene>
    <name evidence="1" type="ORF">AWC16_16175</name>
</gene>
<dbReference type="RefSeq" id="WP_085265549.1">
    <property type="nucleotide sequence ID" value="NZ_JACKVG010000023.1"/>
</dbReference>
<sequence>MSAAPSGSWPAILTWRAPDAPRMESVRVQLSGNRIRANGRIVAGATAEHPAFGVYYDLHTDESGATKRLGLTVTLAERERQLVIARDEENMWLVTDARGQSRAGYDGALDIDMLFSPFFNTLPIRRARLHERAAAITLPTLYLNLPDMSVVAATASYSSVGAGGPIKAVTPGTDPQGVNVTVDADGFVIDYPGLAVRI</sequence>
<dbReference type="Proteomes" id="UP000193866">
    <property type="component" value="Unassembled WGS sequence"/>
</dbReference>
<dbReference type="AlphaFoldDB" id="A0A1X1YF94"/>
<dbReference type="EMBL" id="LQPG01000027">
    <property type="protein sequence ID" value="ORW09733.1"/>
    <property type="molecule type" value="Genomic_DNA"/>
</dbReference>
<protein>
    <recommendedName>
        <fullName evidence="3">Glycolipid-binding domain-containing protein</fullName>
    </recommendedName>
</protein>
<keyword evidence="2" id="KW-1185">Reference proteome</keyword>
<name>A0A1X1YF94_9MYCO</name>
<evidence type="ECO:0000313" key="1">
    <source>
        <dbReference type="EMBL" id="ORW09733.1"/>
    </source>
</evidence>
<evidence type="ECO:0000313" key="2">
    <source>
        <dbReference type="Proteomes" id="UP000193866"/>
    </source>
</evidence>
<dbReference type="SUPFAM" id="SSF159275">
    <property type="entry name" value="PA1994-like"/>
    <property type="match status" value="1"/>
</dbReference>
<dbReference type="Pfam" id="PF06475">
    <property type="entry name" value="Glycolipid_bind"/>
    <property type="match status" value="1"/>
</dbReference>
<evidence type="ECO:0008006" key="3">
    <source>
        <dbReference type="Google" id="ProtNLM"/>
    </source>
</evidence>
<dbReference type="STRING" id="1108812.AWC16_16175"/>
<organism evidence="1 2">
    <name type="scientific">Mycolicibacter longobardus</name>
    <dbReference type="NCBI Taxonomy" id="1108812"/>
    <lineage>
        <taxon>Bacteria</taxon>
        <taxon>Bacillati</taxon>
        <taxon>Actinomycetota</taxon>
        <taxon>Actinomycetes</taxon>
        <taxon>Mycobacteriales</taxon>
        <taxon>Mycobacteriaceae</taxon>
        <taxon>Mycolicibacter</taxon>
    </lineage>
</organism>
<dbReference type="InterPro" id="IPR009467">
    <property type="entry name" value="Glycolipid-bd_prot_put"/>
</dbReference>
<proteinExistence type="predicted"/>
<comment type="caution">
    <text evidence="1">The sequence shown here is derived from an EMBL/GenBank/DDBJ whole genome shotgun (WGS) entry which is preliminary data.</text>
</comment>
<accession>A0A1X1YF94</accession>
<dbReference type="OrthoDB" id="7347529at2"/>